<reference evidence="1" key="1">
    <citation type="journal article" date="2014" name="Front. Microbiol.">
        <title>High frequency of phylogenetically diverse reductive dehalogenase-homologous genes in deep subseafloor sedimentary metagenomes.</title>
        <authorList>
            <person name="Kawai M."/>
            <person name="Futagami T."/>
            <person name="Toyoda A."/>
            <person name="Takaki Y."/>
            <person name="Nishi S."/>
            <person name="Hori S."/>
            <person name="Arai W."/>
            <person name="Tsubouchi T."/>
            <person name="Morono Y."/>
            <person name="Uchiyama I."/>
            <person name="Ito T."/>
            <person name="Fujiyama A."/>
            <person name="Inagaki F."/>
            <person name="Takami H."/>
        </authorList>
    </citation>
    <scope>NUCLEOTIDE SEQUENCE</scope>
    <source>
        <strain evidence="1">Expedition CK06-06</strain>
    </source>
</reference>
<dbReference type="Gene3D" id="3.40.630.10">
    <property type="entry name" value="Zn peptidases"/>
    <property type="match status" value="1"/>
</dbReference>
<feature type="non-terminal residue" evidence="1">
    <location>
        <position position="217"/>
    </location>
</feature>
<proteinExistence type="predicted"/>
<sequence>MASLIHCVGSGYYDPGQSSSLYPTSGDTDGWVYGWYHYVNGTNCVSLTTELGTYFYQPVGDLDYICRENFKGFFYMVQEAENIRNNLSAEVPAPEIILDDTSTTGDYTIHWSPRNPEHNDPTKWELIELTGFSSSTDNLESGTGFWNLQGFSLSTARYHSSNHSLFSGSSNNISNTATTVYPYPVKSGDVLSFWCWYNLENDWDVATVEVSFDGLEW</sequence>
<dbReference type="Pfam" id="PF20773">
    <property type="entry name" value="InhA-like_MAM"/>
    <property type="match status" value="1"/>
</dbReference>
<dbReference type="AlphaFoldDB" id="X1I0G7"/>
<dbReference type="EMBL" id="BARU01018708">
    <property type="protein sequence ID" value="GAH59559.1"/>
    <property type="molecule type" value="Genomic_DNA"/>
</dbReference>
<gene>
    <name evidence="1" type="ORF">S03H2_30893</name>
</gene>
<dbReference type="SUPFAM" id="SSF53187">
    <property type="entry name" value="Zn-dependent exopeptidases"/>
    <property type="match status" value="1"/>
</dbReference>
<protein>
    <submittedName>
        <fullName evidence="1">Uncharacterized protein</fullName>
    </submittedName>
</protein>
<name>X1I0G7_9ZZZZ</name>
<organism evidence="1">
    <name type="scientific">marine sediment metagenome</name>
    <dbReference type="NCBI Taxonomy" id="412755"/>
    <lineage>
        <taxon>unclassified sequences</taxon>
        <taxon>metagenomes</taxon>
        <taxon>ecological metagenomes</taxon>
    </lineage>
</organism>
<evidence type="ECO:0000313" key="1">
    <source>
        <dbReference type="EMBL" id="GAH59559.1"/>
    </source>
</evidence>
<accession>X1I0G7</accession>
<comment type="caution">
    <text evidence="1">The sequence shown here is derived from an EMBL/GenBank/DDBJ whole genome shotgun (WGS) entry which is preliminary data.</text>
</comment>